<gene>
    <name evidence="1" type="ORF">NADRNF5_0893</name>
</gene>
<evidence type="ECO:0000313" key="2">
    <source>
        <dbReference type="Proteomes" id="UP000032408"/>
    </source>
</evidence>
<proteinExistence type="predicted"/>
<protein>
    <submittedName>
        <fullName evidence="1">Uncharacterized protein</fullName>
    </submittedName>
</protein>
<accession>A0A0D5C2F4</accession>
<dbReference type="HOGENOM" id="CLU_2550075_0_0_2"/>
<dbReference type="RefSeq" id="WP_048115946.1">
    <property type="nucleotide sequence ID" value="NZ_CP011070.1"/>
</dbReference>
<evidence type="ECO:0000313" key="1">
    <source>
        <dbReference type="EMBL" id="AJW70587.1"/>
    </source>
</evidence>
<reference evidence="1 2" key="2">
    <citation type="journal article" date="2016" name="ISME J.">
        <title>Physiological and genomic characterization of two novel marine thaumarchaeal strains indicates niche differentiation.</title>
        <authorList>
            <person name="Bayer B."/>
            <person name="Vojvoda J."/>
            <person name="Offre P."/>
            <person name="Alves R.J."/>
            <person name="Elisabeth N.H."/>
            <person name="Garcia J.A."/>
            <person name="Volland J.M."/>
            <person name="Srivastava A."/>
            <person name="Schleper C."/>
            <person name="Herndl G.J."/>
        </authorList>
    </citation>
    <scope>NUCLEOTIDE SEQUENCE [LARGE SCALE GENOMIC DNA]</scope>
    <source>
        <strain evidence="1 2">NF5</strain>
    </source>
</reference>
<organism evidence="1 2">
    <name type="scientific">Nitrosopumilus adriaticus</name>
    <dbReference type="NCBI Taxonomy" id="1580092"/>
    <lineage>
        <taxon>Archaea</taxon>
        <taxon>Nitrososphaerota</taxon>
        <taxon>Nitrososphaeria</taxon>
        <taxon>Nitrosopumilales</taxon>
        <taxon>Nitrosopumilaceae</taxon>
        <taxon>Nitrosopumilus</taxon>
    </lineage>
</organism>
<dbReference type="AlphaFoldDB" id="A0A0D5C2F4"/>
<dbReference type="GeneID" id="24820119"/>
<dbReference type="Proteomes" id="UP000032408">
    <property type="component" value="Chromosome"/>
</dbReference>
<reference evidence="2" key="1">
    <citation type="submission" date="2015-03" db="EMBL/GenBank/DDBJ databases">
        <title>Characterization of two novel Thaumarchaeota isolated from the Northern Adriatic Sea.</title>
        <authorList>
            <person name="Bayer B."/>
            <person name="Vojvoda J."/>
            <person name="Offre P."/>
            <person name="Srivastava A."/>
            <person name="Elisabeth N."/>
            <person name="Garcia J.A.L."/>
            <person name="Schleper C."/>
            <person name="Herndl G.J."/>
        </authorList>
    </citation>
    <scope>NUCLEOTIDE SEQUENCE [LARGE SCALE GENOMIC DNA]</scope>
    <source>
        <strain evidence="2">NF5</strain>
    </source>
</reference>
<name>A0A0D5C2F4_9ARCH</name>
<dbReference type="STRING" id="1580092.NADRNF5_0893"/>
<dbReference type="KEGG" id="nin:NADRNF5_0893"/>
<dbReference type="OrthoDB" id="379167at2157"/>
<sequence>MPHEDFFEATLIEFSTWEKGKEVTLKQYEKFDDIPKEMTDELDVESPRITFKGKKWKVLEINQNKRAHGKGMHIKVRIEKET</sequence>
<dbReference type="EMBL" id="CP011070">
    <property type="protein sequence ID" value="AJW70587.1"/>
    <property type="molecule type" value="Genomic_DNA"/>
</dbReference>
<keyword evidence="2" id="KW-1185">Reference proteome</keyword>